<dbReference type="InterPro" id="IPR047126">
    <property type="entry name" value="RNF141-like"/>
</dbReference>
<dbReference type="SMART" id="SM00184">
    <property type="entry name" value="RING"/>
    <property type="match status" value="1"/>
</dbReference>
<keyword evidence="1 3" id="KW-0479">Metal-binding</keyword>
<dbReference type="InterPro" id="IPR013083">
    <property type="entry name" value="Znf_RING/FYVE/PHD"/>
</dbReference>
<evidence type="ECO:0000256" key="1">
    <source>
        <dbReference type="ARBA" id="ARBA00022771"/>
    </source>
</evidence>
<accession>A0AAV5TWI6</accession>
<dbReference type="InterPro" id="IPR001841">
    <property type="entry name" value="Znf_RING"/>
</dbReference>
<reference evidence="5" key="1">
    <citation type="submission" date="2023-10" db="EMBL/GenBank/DDBJ databases">
        <title>Genome assembly of Pristionchus species.</title>
        <authorList>
            <person name="Yoshida K."/>
            <person name="Sommer R.J."/>
        </authorList>
    </citation>
    <scope>NUCLEOTIDE SEQUENCE</scope>
    <source>
        <strain evidence="5">RS0144</strain>
    </source>
</reference>
<organism evidence="5 6">
    <name type="scientific">Pristionchus entomophagus</name>
    <dbReference type="NCBI Taxonomy" id="358040"/>
    <lineage>
        <taxon>Eukaryota</taxon>
        <taxon>Metazoa</taxon>
        <taxon>Ecdysozoa</taxon>
        <taxon>Nematoda</taxon>
        <taxon>Chromadorea</taxon>
        <taxon>Rhabditida</taxon>
        <taxon>Rhabditina</taxon>
        <taxon>Diplogasteromorpha</taxon>
        <taxon>Diplogasteroidea</taxon>
        <taxon>Neodiplogasteridae</taxon>
        <taxon>Pristionchus</taxon>
    </lineage>
</organism>
<comment type="caution">
    <text evidence="5">The sequence shown here is derived from an EMBL/GenBank/DDBJ whole genome shotgun (WGS) entry which is preliminary data.</text>
</comment>
<dbReference type="Gene3D" id="3.30.40.10">
    <property type="entry name" value="Zinc/RING finger domain, C3HC4 (zinc finger)"/>
    <property type="match status" value="1"/>
</dbReference>
<dbReference type="AlphaFoldDB" id="A0AAV5TWI6"/>
<evidence type="ECO:0000313" key="5">
    <source>
        <dbReference type="EMBL" id="GMS98334.1"/>
    </source>
</evidence>
<sequence>TIPRVEDATISKPPRRSSNRISAKLPRAALLQVKKEEVVEKTPMRYPRPALLQIKKEEVVEKEECSICYVALSRAAVRLNCGHLFHQGCIVRWLSDKTNEQQTCAMCREHTTEIRRVSNNKKIALPPAADPLNDSFTSMVEYARNMGYAIEFA</sequence>
<feature type="non-terminal residue" evidence="5">
    <location>
        <position position="1"/>
    </location>
</feature>
<protein>
    <recommendedName>
        <fullName evidence="4">RING-type domain-containing protein</fullName>
    </recommendedName>
</protein>
<dbReference type="EMBL" id="BTSX01000005">
    <property type="protein sequence ID" value="GMS98334.1"/>
    <property type="molecule type" value="Genomic_DNA"/>
</dbReference>
<keyword evidence="1 3" id="KW-0863">Zinc-finger</keyword>
<feature type="domain" description="RING-type" evidence="4">
    <location>
        <begin position="65"/>
        <end position="108"/>
    </location>
</feature>
<evidence type="ECO:0000256" key="3">
    <source>
        <dbReference type="PROSITE-ProRule" id="PRU00175"/>
    </source>
</evidence>
<dbReference type="PANTHER" id="PTHR12109">
    <property type="entry name" value="RING FINGER PROTEIN 141-RELATED"/>
    <property type="match status" value="1"/>
</dbReference>
<evidence type="ECO:0000256" key="2">
    <source>
        <dbReference type="ARBA" id="ARBA00022833"/>
    </source>
</evidence>
<dbReference type="SUPFAM" id="SSF57850">
    <property type="entry name" value="RING/U-box"/>
    <property type="match status" value="1"/>
</dbReference>
<keyword evidence="6" id="KW-1185">Reference proteome</keyword>
<dbReference type="GO" id="GO:0008270">
    <property type="term" value="F:zinc ion binding"/>
    <property type="evidence" value="ECO:0007669"/>
    <property type="project" value="UniProtKB-KW"/>
</dbReference>
<name>A0AAV5TWI6_9BILA</name>
<gene>
    <name evidence="5" type="ORF">PENTCL1PPCAC_20509</name>
</gene>
<dbReference type="Proteomes" id="UP001432027">
    <property type="component" value="Unassembled WGS sequence"/>
</dbReference>
<evidence type="ECO:0000259" key="4">
    <source>
        <dbReference type="PROSITE" id="PS50089"/>
    </source>
</evidence>
<evidence type="ECO:0000313" key="6">
    <source>
        <dbReference type="Proteomes" id="UP001432027"/>
    </source>
</evidence>
<proteinExistence type="predicted"/>
<dbReference type="PROSITE" id="PS50089">
    <property type="entry name" value="ZF_RING_2"/>
    <property type="match status" value="1"/>
</dbReference>
<dbReference type="Pfam" id="PF13639">
    <property type="entry name" value="zf-RING_2"/>
    <property type="match status" value="1"/>
</dbReference>
<keyword evidence="2" id="KW-0862">Zinc</keyword>